<name>A0A8H7C7F9_AGABI</name>
<dbReference type="EMBL" id="JABXXO010000014">
    <property type="protein sequence ID" value="KAF7761030.1"/>
    <property type="molecule type" value="Genomic_DNA"/>
</dbReference>
<protein>
    <recommendedName>
        <fullName evidence="5">C2H2-type domain-containing protein</fullName>
    </recommendedName>
</protein>
<evidence type="ECO:0000313" key="3">
    <source>
        <dbReference type="EMBL" id="KAF7764044.1"/>
    </source>
</evidence>
<reference evidence="3 4" key="1">
    <citation type="journal article" name="Sci. Rep.">
        <title>Telomere-to-telomere assembled and centromere annotated genomes of the two main subspecies of the button mushroom Agaricus bisporus reveal especially polymorphic chromosome ends.</title>
        <authorList>
            <person name="Sonnenberg A.S.M."/>
            <person name="Sedaghat-Telgerd N."/>
            <person name="Lavrijssen B."/>
            <person name="Ohm R.A."/>
            <person name="Hendrickx P.M."/>
            <person name="Scholtmeijer K."/>
            <person name="Baars J.J.P."/>
            <person name="van Peer A."/>
        </authorList>
    </citation>
    <scope>NUCLEOTIDE SEQUENCE [LARGE SCALE GENOMIC DNA]</scope>
    <source>
        <strain evidence="3 4">H119_p4</strain>
    </source>
</reference>
<dbReference type="EMBL" id="JABXXO010000011">
    <property type="protein sequence ID" value="KAF7764044.1"/>
    <property type="molecule type" value="Genomic_DNA"/>
</dbReference>
<proteinExistence type="predicted"/>
<dbReference type="Proteomes" id="UP000629468">
    <property type="component" value="Unassembled WGS sequence"/>
</dbReference>
<dbReference type="InterPro" id="IPR041078">
    <property type="entry name" value="Plavaka"/>
</dbReference>
<dbReference type="AlphaFoldDB" id="A0A8H7C7F9"/>
<dbReference type="Pfam" id="PF18759">
    <property type="entry name" value="Plavaka"/>
    <property type="match status" value="1"/>
</dbReference>
<feature type="compositionally biased region" description="Acidic residues" evidence="1">
    <location>
        <begin position="694"/>
        <end position="706"/>
    </location>
</feature>
<organism evidence="3 4">
    <name type="scientific">Agaricus bisporus var. burnettii</name>
    <dbReference type="NCBI Taxonomy" id="192524"/>
    <lineage>
        <taxon>Eukaryota</taxon>
        <taxon>Fungi</taxon>
        <taxon>Dikarya</taxon>
        <taxon>Basidiomycota</taxon>
        <taxon>Agaricomycotina</taxon>
        <taxon>Agaricomycetes</taxon>
        <taxon>Agaricomycetidae</taxon>
        <taxon>Agaricales</taxon>
        <taxon>Agaricineae</taxon>
        <taxon>Agaricaceae</taxon>
        <taxon>Agaricus</taxon>
    </lineage>
</organism>
<evidence type="ECO:0000313" key="4">
    <source>
        <dbReference type="Proteomes" id="UP000629468"/>
    </source>
</evidence>
<feature type="region of interest" description="Disordered" evidence="1">
    <location>
        <begin position="670"/>
        <end position="707"/>
    </location>
</feature>
<evidence type="ECO:0008006" key="5">
    <source>
        <dbReference type="Google" id="ProtNLM"/>
    </source>
</evidence>
<sequence>MPNCEFCHKSFNSSQALHSHISQSQSCHQKFETKAARLAHEITVSIQTEAEIGHNQANDEPFTIQTFDTIEPNGMDIDARSPSSSHLPTLRLSQSSTPNPLVANTLRWIRTFPQPAGTPLGPCTTNFEDMVRDRTSNSLPVWHPFDSQDSWELAQWLMSSGVSQTKMNELIDMTMAREGQAWIPKFFEVTGDLNHSNGCLMKEEIELWMRPVEGVIQDLLNDPVVGKNNVYAPFRVFRDSECLVREYGEMWTGDWWWETQKKLPEGATLVPVIIGSDKTQLTSMSGDKQAYPVYLSLGNIPQETRRKASSRAMVLIGYIPVTKLECFSHERRSREGHQLFHQCMETMLEPLRESGKLGVVMKCADGKKRRIHPILAAYIADYPEQCLVCCCKENTCPTCTVLPIQRGDPLHSPPRDPDQTLRVLVAKMNGFRPSEFEKWSLRAVKPFWRHLPHCNIFTSITPDILHQLHKGIFKDHLVSWTTEAMAGGIREVDRRFKSMPKHFSIRHFKNGISSTSQWTGTEHKNMEKVYLGILANATDPQVIRTARAALDFIYYAQMEVHTDETLGQLDQSWATFHANKDVFRDLEIRQHFNISKLHNIRHYVDSIRTLGSATGYNTEATERLHIDFAKVGYRASNKKDYIKQMTTWLARQEAMRKFSAYLNWAVPGLKPTEKKDDDQPSNSVDKPGDSRNDVDEDDYTDSDEATPEASWKIAKAPAYGHLNATSIEQEFSVTMFPTHLLQYLQKTYPHIPHTITPNSRFPVFRRLILHLPVIPEVSSEGTRDIIVANRGKSRRITTRGIQKETPPHFSTVLVRIHPASPHSGPHDGIAVAQVRLIFRLTDNPSETPLLYVHWFKPLRDPVPDLGMYQVSFSSHNLQRRASVISVIDIIGSCHLIPKFGGTIDTTWTSDNVFDQAPAFYLNPYTRYWDFYLLRYLYERHQFNNRSQREVSHLQQLARRPVQWGQ</sequence>
<evidence type="ECO:0000256" key="1">
    <source>
        <dbReference type="SAM" id="MobiDB-lite"/>
    </source>
</evidence>
<accession>A0A8H7C7F9</accession>
<comment type="caution">
    <text evidence="3">The sequence shown here is derived from an EMBL/GenBank/DDBJ whole genome shotgun (WGS) entry which is preliminary data.</text>
</comment>
<evidence type="ECO:0000313" key="2">
    <source>
        <dbReference type="EMBL" id="KAF7761030.1"/>
    </source>
</evidence>
<gene>
    <name evidence="2" type="ORF">Agabi119p4_10439</name>
    <name evidence="3" type="ORF">Agabi119p4_8581</name>
</gene>